<dbReference type="InterPro" id="IPR027417">
    <property type="entry name" value="P-loop_NTPase"/>
</dbReference>
<proteinExistence type="predicted"/>
<dbReference type="EMBL" id="SMGJ01000003">
    <property type="protein sequence ID" value="TCK69993.1"/>
    <property type="molecule type" value="Genomic_DNA"/>
</dbReference>
<dbReference type="RefSeq" id="WP_132301540.1">
    <property type="nucleotide sequence ID" value="NZ_CP170642.1"/>
</dbReference>
<evidence type="ECO:0000313" key="1">
    <source>
        <dbReference type="EMBL" id="TCK69993.1"/>
    </source>
</evidence>
<dbReference type="Proteomes" id="UP000295496">
    <property type="component" value="Unassembled WGS sequence"/>
</dbReference>
<keyword evidence="2" id="KW-1185">Reference proteome</keyword>
<accession>A0A4R1KZL8</accession>
<dbReference type="SUPFAM" id="SSF52540">
    <property type="entry name" value="P-loop containing nucleoside triphosphate hydrolases"/>
    <property type="match status" value="1"/>
</dbReference>
<comment type="caution">
    <text evidence="1">The sequence shown here is derived from an EMBL/GenBank/DDBJ whole genome shotgun (WGS) entry which is preliminary data.</text>
</comment>
<dbReference type="AlphaFoldDB" id="A0A4R1KZL8"/>
<gene>
    <name evidence="1" type="ORF">EV692_1215</name>
</gene>
<sequence>MLLLDKENVVTDSARKIVILSERENIQTYVAQLLRTRGLERIEIIDKDFLTDDKITFTVEETVGVIADIQNESDVAILSERVNAIVPQNIWCCLIGTCDSISIAQKLLNKSILYFNTDSQLIQMAEKIISAGVNIPQIRNTIKICVLGCKGGIGASFISSHIASNIVATKKVPILLAQGCNGSQDLDLLFDKKVQGDIVEYESNLHLFKGEPLSLDSTLSEKYNFIVYDQPIFNVHPEQFSGFFEYSHNFVLVVERRISSLRVAKQFLEQCERIRNTTGKSIRTFICVSDTSLEISKLMAKSDIESLLGCPVDAVIPFLKKTESRNILSVNLKRIGQKEMHTLVMKVLGTISRVSFRSNKNKSLLSSIIHSLTK</sequence>
<protein>
    <submittedName>
        <fullName evidence="1">Pilus assembly protein CpaE</fullName>
    </submittedName>
</protein>
<name>A0A4R1KZL8_9PAST</name>
<dbReference type="Gene3D" id="3.40.50.300">
    <property type="entry name" value="P-loop containing nucleotide triphosphate hydrolases"/>
    <property type="match status" value="1"/>
</dbReference>
<reference evidence="1 2" key="1">
    <citation type="submission" date="2019-03" db="EMBL/GenBank/DDBJ databases">
        <title>Genomic Encyclopedia of Type Strains, Phase IV (KMG-IV): sequencing the most valuable type-strain genomes for metagenomic binning, comparative biology and taxonomic classification.</title>
        <authorList>
            <person name="Goeker M."/>
        </authorList>
    </citation>
    <scope>NUCLEOTIDE SEQUENCE [LARGE SCALE GENOMIC DNA]</scope>
    <source>
        <strain evidence="1 2">DSM 10053</strain>
    </source>
</reference>
<organism evidence="1 2">
    <name type="scientific">Lonepinella koalarum</name>
    <dbReference type="NCBI Taxonomy" id="53417"/>
    <lineage>
        <taxon>Bacteria</taxon>
        <taxon>Pseudomonadati</taxon>
        <taxon>Pseudomonadota</taxon>
        <taxon>Gammaproteobacteria</taxon>
        <taxon>Pasteurellales</taxon>
        <taxon>Pasteurellaceae</taxon>
        <taxon>Lonepinella</taxon>
    </lineage>
</organism>
<evidence type="ECO:0000313" key="2">
    <source>
        <dbReference type="Proteomes" id="UP000295496"/>
    </source>
</evidence>
<dbReference type="OrthoDB" id="7066706at2"/>